<feature type="domain" description="Glycosyltransferase 2-like" evidence="2">
    <location>
        <begin position="8"/>
        <end position="173"/>
    </location>
</feature>
<keyword evidence="4" id="KW-1185">Reference proteome</keyword>
<keyword evidence="1" id="KW-0472">Membrane</keyword>
<dbReference type="PANTHER" id="PTHR48090">
    <property type="entry name" value="UNDECAPRENYL-PHOSPHATE 4-DEOXY-4-FORMAMIDO-L-ARABINOSE TRANSFERASE-RELATED"/>
    <property type="match status" value="1"/>
</dbReference>
<feature type="transmembrane region" description="Helical" evidence="1">
    <location>
        <begin position="270"/>
        <end position="292"/>
    </location>
</feature>
<dbReference type="PANTHER" id="PTHR48090:SF8">
    <property type="entry name" value="GLYCOSYLTRANSFERASE CSBB-RELATED"/>
    <property type="match status" value="1"/>
</dbReference>
<dbReference type="CDD" id="cd04187">
    <property type="entry name" value="DPM1_like_bac"/>
    <property type="match status" value="1"/>
</dbReference>
<dbReference type="SUPFAM" id="SSF53448">
    <property type="entry name" value="Nucleotide-diphospho-sugar transferases"/>
    <property type="match status" value="1"/>
</dbReference>
<dbReference type="InterPro" id="IPR001173">
    <property type="entry name" value="Glyco_trans_2-like"/>
</dbReference>
<dbReference type="Proteomes" id="UP000446866">
    <property type="component" value="Unassembled WGS sequence"/>
</dbReference>
<sequence>MNKRDLISVIVPCYNEEESLPLFYIETGKVLRQMTEVDYEIIFVDDGSSDKTRTIMKNLAEKDEKVRYVVFSRNFGKEAAMYAGLKEARGDYSVIMDADLQHPPALLPEMYKVVSCEDYDCCGGLRLSREGDGFLRSLFSKAFYKISKGLTHMDMTDGHGDFRMMNRTVVNAILEMKEYNRYMKGLFSFVGFDTKWIEYEGVERAMGCTKWSFKSLFAYAFEGILSFSTAPLKAAGLMGIFLFLAGMVFMGCNLIQSIWVPGAVSSLDVILFVVLLLGSLQMLFIYILGAYLSKDYLENKRRPIYIVKEKSC</sequence>
<keyword evidence="1" id="KW-1133">Transmembrane helix</keyword>
<dbReference type="GO" id="GO:0005886">
    <property type="term" value="C:plasma membrane"/>
    <property type="evidence" value="ECO:0007669"/>
    <property type="project" value="TreeGrafter"/>
</dbReference>
<accession>A0A845QLK6</accession>
<gene>
    <name evidence="3" type="ORF">D0435_08165</name>
</gene>
<evidence type="ECO:0000256" key="1">
    <source>
        <dbReference type="SAM" id="Phobius"/>
    </source>
</evidence>
<dbReference type="AlphaFoldDB" id="A0A845QLK6"/>
<evidence type="ECO:0000259" key="2">
    <source>
        <dbReference type="Pfam" id="PF00535"/>
    </source>
</evidence>
<dbReference type="Pfam" id="PF00535">
    <property type="entry name" value="Glycos_transf_2"/>
    <property type="match status" value="1"/>
</dbReference>
<feature type="transmembrane region" description="Helical" evidence="1">
    <location>
        <begin position="234"/>
        <end position="258"/>
    </location>
</feature>
<reference evidence="3 4" key="1">
    <citation type="submission" date="2018-08" db="EMBL/GenBank/DDBJ databases">
        <title>Murine metabolic-syndrome-specific gut microbial biobank.</title>
        <authorList>
            <person name="Liu C."/>
        </authorList>
    </citation>
    <scope>NUCLEOTIDE SEQUENCE [LARGE SCALE GENOMIC DNA]</scope>
    <source>
        <strain evidence="3 4">28</strain>
    </source>
</reference>
<dbReference type="RefSeq" id="WP_160201905.1">
    <property type="nucleotide sequence ID" value="NZ_QXWK01000013.1"/>
</dbReference>
<dbReference type="InterPro" id="IPR050256">
    <property type="entry name" value="Glycosyltransferase_2"/>
</dbReference>
<dbReference type="GO" id="GO:0016740">
    <property type="term" value="F:transferase activity"/>
    <property type="evidence" value="ECO:0007669"/>
    <property type="project" value="UniProtKB-KW"/>
</dbReference>
<keyword evidence="3" id="KW-0808">Transferase</keyword>
<dbReference type="Gene3D" id="3.90.550.10">
    <property type="entry name" value="Spore Coat Polysaccharide Biosynthesis Protein SpsA, Chain A"/>
    <property type="match status" value="1"/>
</dbReference>
<dbReference type="EMBL" id="QXWK01000013">
    <property type="protein sequence ID" value="NBH61623.1"/>
    <property type="molecule type" value="Genomic_DNA"/>
</dbReference>
<evidence type="ECO:0000313" key="4">
    <source>
        <dbReference type="Proteomes" id="UP000446866"/>
    </source>
</evidence>
<dbReference type="InterPro" id="IPR029044">
    <property type="entry name" value="Nucleotide-diphossugar_trans"/>
</dbReference>
<protein>
    <submittedName>
        <fullName evidence="3">Glycosyltransferase</fullName>
    </submittedName>
</protein>
<organism evidence="3 4">
    <name type="scientific">Anaerotruncus colihominis</name>
    <dbReference type="NCBI Taxonomy" id="169435"/>
    <lineage>
        <taxon>Bacteria</taxon>
        <taxon>Bacillati</taxon>
        <taxon>Bacillota</taxon>
        <taxon>Clostridia</taxon>
        <taxon>Eubacteriales</taxon>
        <taxon>Oscillospiraceae</taxon>
        <taxon>Anaerotruncus</taxon>
    </lineage>
</organism>
<comment type="caution">
    <text evidence="3">The sequence shown here is derived from an EMBL/GenBank/DDBJ whole genome shotgun (WGS) entry which is preliminary data.</text>
</comment>
<keyword evidence="1" id="KW-0812">Transmembrane</keyword>
<name>A0A845QLK6_9FIRM</name>
<proteinExistence type="predicted"/>
<evidence type="ECO:0000313" key="3">
    <source>
        <dbReference type="EMBL" id="NBH61623.1"/>
    </source>
</evidence>